<sequence>MHAHARRRTGLGELIASAWRHRELTASLSRREVVGRYRGSVIGIAWSFFNPLLMLAVYTFVFSVVFKARWGVALEDAPGGFALILFVGIIVHAILAECLGKAPALILGNANYVKRVIFPLEVLPWVTVWSALFHAGISTLVLIVVRALLVQSVPWTVVFFPLILAPYAVLLLGLTSLLAAIGVYVRDIAQIVGIVTAAMMFLAPVFYPITAIPEAYRPLLYLNPVTWVVEQSRAVLIAGQMPDWTGFCIYSLVAIAVAWFGFWWFQRSRVGFADVL</sequence>
<dbReference type="RefSeq" id="WP_036164213.1">
    <property type="nucleotide sequence ID" value="NZ_JRKJ01000001.1"/>
</dbReference>
<dbReference type="InterPro" id="IPR047817">
    <property type="entry name" value="ABC2_TM_bact-type"/>
</dbReference>
<feature type="transmembrane region" description="Helical" evidence="11">
    <location>
        <begin position="122"/>
        <end position="149"/>
    </location>
</feature>
<accession>A0A0A2WLV5</accession>
<dbReference type="GO" id="GO:0015920">
    <property type="term" value="P:lipopolysaccharide transport"/>
    <property type="evidence" value="ECO:0007669"/>
    <property type="project" value="TreeGrafter"/>
</dbReference>
<evidence type="ECO:0000256" key="8">
    <source>
        <dbReference type="ARBA" id="ARBA00022989"/>
    </source>
</evidence>
<dbReference type="GO" id="GO:0140359">
    <property type="term" value="F:ABC-type transporter activity"/>
    <property type="evidence" value="ECO:0007669"/>
    <property type="project" value="InterPro"/>
</dbReference>
<evidence type="ECO:0000256" key="4">
    <source>
        <dbReference type="ARBA" id="ARBA00022475"/>
    </source>
</evidence>
<dbReference type="PRINTS" id="PR00164">
    <property type="entry name" value="ABC2TRNSPORT"/>
</dbReference>
<feature type="transmembrane region" description="Helical" evidence="11">
    <location>
        <begin position="81"/>
        <end position="102"/>
    </location>
</feature>
<evidence type="ECO:0000256" key="7">
    <source>
        <dbReference type="ARBA" id="ARBA00022903"/>
    </source>
</evidence>
<dbReference type="PROSITE" id="PS51012">
    <property type="entry name" value="ABC_TM2"/>
    <property type="match status" value="1"/>
</dbReference>
<dbReference type="eggNOG" id="COG1682">
    <property type="taxonomic scope" value="Bacteria"/>
</dbReference>
<evidence type="ECO:0000259" key="12">
    <source>
        <dbReference type="PROSITE" id="PS51012"/>
    </source>
</evidence>
<keyword evidence="4 11" id="KW-1003">Cell membrane</keyword>
<evidence type="ECO:0000256" key="11">
    <source>
        <dbReference type="RuleBase" id="RU361157"/>
    </source>
</evidence>
<dbReference type="PANTHER" id="PTHR30413">
    <property type="entry name" value="INNER MEMBRANE TRANSPORT PERMEASE"/>
    <property type="match status" value="1"/>
</dbReference>
<feature type="transmembrane region" description="Helical" evidence="11">
    <location>
        <begin position="155"/>
        <end position="181"/>
    </location>
</feature>
<evidence type="ECO:0000256" key="1">
    <source>
        <dbReference type="ARBA" id="ARBA00004651"/>
    </source>
</evidence>
<evidence type="ECO:0000313" key="13">
    <source>
        <dbReference type="EMBL" id="KGQ20798.1"/>
    </source>
</evidence>
<feature type="transmembrane region" description="Helical" evidence="11">
    <location>
        <begin position="40"/>
        <end position="61"/>
    </location>
</feature>
<keyword evidence="6 11" id="KW-0812">Transmembrane</keyword>
<dbReference type="PANTHER" id="PTHR30413:SF10">
    <property type="entry name" value="CAPSULE POLYSACCHARIDE EXPORT INNER-MEMBRANE PROTEIN CTRC"/>
    <property type="match status" value="1"/>
</dbReference>
<keyword evidence="7" id="KW-0972">Capsule biogenesis/degradation</keyword>
<dbReference type="Proteomes" id="UP000030518">
    <property type="component" value="Unassembled WGS sequence"/>
</dbReference>
<keyword evidence="10 11" id="KW-0472">Membrane</keyword>
<evidence type="ECO:0000256" key="10">
    <source>
        <dbReference type="ARBA" id="ARBA00023136"/>
    </source>
</evidence>
<comment type="caution">
    <text evidence="13">The sequence shown here is derived from an EMBL/GenBank/DDBJ whole genome shotgun (WGS) entry which is preliminary data.</text>
</comment>
<name>A0A0A2WLV5_9GAMM</name>
<comment type="subcellular location">
    <subcellularLocation>
        <location evidence="11">Cell inner membrane</location>
        <topology evidence="11">Multi-pass membrane protein</topology>
    </subcellularLocation>
    <subcellularLocation>
        <location evidence="1">Cell membrane</location>
        <topology evidence="1">Multi-pass membrane protein</topology>
    </subcellularLocation>
</comment>
<proteinExistence type="inferred from homology"/>
<feature type="transmembrane region" description="Helical" evidence="11">
    <location>
        <begin position="244"/>
        <end position="265"/>
    </location>
</feature>
<keyword evidence="3 11" id="KW-0813">Transport</keyword>
<evidence type="ECO:0000313" key="14">
    <source>
        <dbReference type="Proteomes" id="UP000030518"/>
    </source>
</evidence>
<dbReference type="InterPro" id="IPR013525">
    <property type="entry name" value="ABC2_TM"/>
</dbReference>
<dbReference type="Pfam" id="PF01061">
    <property type="entry name" value="ABC2_membrane"/>
    <property type="match status" value="1"/>
</dbReference>
<dbReference type="GO" id="GO:0043190">
    <property type="term" value="C:ATP-binding cassette (ABC) transporter complex"/>
    <property type="evidence" value="ECO:0007669"/>
    <property type="project" value="InterPro"/>
</dbReference>
<dbReference type="EMBL" id="JRKJ01000001">
    <property type="protein sequence ID" value="KGQ20798.1"/>
    <property type="molecule type" value="Genomic_DNA"/>
</dbReference>
<evidence type="ECO:0000256" key="5">
    <source>
        <dbReference type="ARBA" id="ARBA00022597"/>
    </source>
</evidence>
<keyword evidence="8 11" id="KW-1133">Transmembrane helix</keyword>
<feature type="domain" description="ABC transmembrane type-2" evidence="12">
    <location>
        <begin position="42"/>
        <end position="268"/>
    </location>
</feature>
<feature type="transmembrane region" description="Helical" evidence="11">
    <location>
        <begin position="188"/>
        <end position="209"/>
    </location>
</feature>
<comment type="similarity">
    <text evidence="2 11">Belongs to the ABC-2 integral membrane protein family.</text>
</comment>
<gene>
    <name evidence="13" type="ORF">LF41_5</name>
</gene>
<protein>
    <recommendedName>
        <fullName evidence="11">Transport permease protein</fullName>
    </recommendedName>
</protein>
<dbReference type="AlphaFoldDB" id="A0A0A2WLV5"/>
<keyword evidence="5" id="KW-0762">Sugar transport</keyword>
<organism evidence="13 14">
    <name type="scientific">Lysobacter dokdonensis DS-58</name>
    <dbReference type="NCBI Taxonomy" id="1300345"/>
    <lineage>
        <taxon>Bacteria</taxon>
        <taxon>Pseudomonadati</taxon>
        <taxon>Pseudomonadota</taxon>
        <taxon>Gammaproteobacteria</taxon>
        <taxon>Lysobacterales</taxon>
        <taxon>Lysobacteraceae</taxon>
        <taxon>Noviluteimonas</taxon>
    </lineage>
</organism>
<keyword evidence="14" id="KW-1185">Reference proteome</keyword>
<dbReference type="OrthoDB" id="9786910at2"/>
<evidence type="ECO:0000256" key="9">
    <source>
        <dbReference type="ARBA" id="ARBA00023047"/>
    </source>
</evidence>
<reference evidence="13 14" key="1">
    <citation type="submission" date="2014-09" db="EMBL/GenBank/DDBJ databases">
        <title>Genome sequences of Lysobacter dokdonensis DS-58.</title>
        <authorList>
            <person name="Kim J.F."/>
            <person name="Kwak M.-J."/>
        </authorList>
    </citation>
    <scope>NUCLEOTIDE SEQUENCE [LARGE SCALE GENOMIC DNA]</scope>
    <source>
        <strain evidence="13 14">DS-58</strain>
    </source>
</reference>
<keyword evidence="9" id="KW-0625">Polysaccharide transport</keyword>
<evidence type="ECO:0000256" key="2">
    <source>
        <dbReference type="ARBA" id="ARBA00007783"/>
    </source>
</evidence>
<dbReference type="PATRIC" id="fig|1300345.3.peg.5"/>
<evidence type="ECO:0000256" key="6">
    <source>
        <dbReference type="ARBA" id="ARBA00022692"/>
    </source>
</evidence>
<dbReference type="STRING" id="1300345.LF41_5"/>
<evidence type="ECO:0000256" key="3">
    <source>
        <dbReference type="ARBA" id="ARBA00022448"/>
    </source>
</evidence>
<dbReference type="InterPro" id="IPR000412">
    <property type="entry name" value="ABC_2_transport"/>
</dbReference>
<dbReference type="GO" id="GO:0015774">
    <property type="term" value="P:polysaccharide transport"/>
    <property type="evidence" value="ECO:0007669"/>
    <property type="project" value="UniProtKB-KW"/>
</dbReference>